<keyword evidence="5 15" id="KW-0378">Hydrolase</keyword>
<dbReference type="FunFam" id="3.40.50.300:FF:000391">
    <property type="entry name" value="ATP-dependent DNA helicase RecG"/>
    <property type="match status" value="1"/>
</dbReference>
<dbReference type="GO" id="GO:0003677">
    <property type="term" value="F:DNA binding"/>
    <property type="evidence" value="ECO:0007669"/>
    <property type="project" value="UniProtKB-KW"/>
</dbReference>
<evidence type="ECO:0000256" key="10">
    <source>
        <dbReference type="ARBA" id="ARBA00023204"/>
    </source>
</evidence>
<keyword evidence="6 15" id="KW-0347">Helicase</keyword>
<dbReference type="Pfam" id="PF00271">
    <property type="entry name" value="Helicase_C"/>
    <property type="match status" value="1"/>
</dbReference>
<evidence type="ECO:0000256" key="6">
    <source>
        <dbReference type="ARBA" id="ARBA00022806"/>
    </source>
</evidence>
<feature type="domain" description="Helicase ATP-binding" evidence="16">
    <location>
        <begin position="289"/>
        <end position="452"/>
    </location>
</feature>
<dbReference type="InterPro" id="IPR001650">
    <property type="entry name" value="Helicase_C-like"/>
</dbReference>
<accession>A0A368L6L3</accession>
<dbReference type="Gene3D" id="3.40.50.300">
    <property type="entry name" value="P-loop containing nucleotide triphosphate hydrolases"/>
    <property type="match status" value="2"/>
</dbReference>
<dbReference type="NCBIfam" id="NF008166">
    <property type="entry name" value="PRK10917.1-4"/>
    <property type="match status" value="1"/>
</dbReference>
<comment type="catalytic activity">
    <reaction evidence="14 15">
        <text>ATP + H2O = ADP + phosphate + H(+)</text>
        <dbReference type="Rhea" id="RHEA:13065"/>
        <dbReference type="ChEBI" id="CHEBI:15377"/>
        <dbReference type="ChEBI" id="CHEBI:15378"/>
        <dbReference type="ChEBI" id="CHEBI:30616"/>
        <dbReference type="ChEBI" id="CHEBI:43474"/>
        <dbReference type="ChEBI" id="CHEBI:456216"/>
        <dbReference type="EC" id="5.6.2.4"/>
    </reaction>
</comment>
<dbReference type="PANTHER" id="PTHR47964:SF1">
    <property type="entry name" value="ATP-DEPENDENT DNA HELICASE HOMOLOG RECG, CHLOROPLASTIC"/>
    <property type="match status" value="1"/>
</dbReference>
<dbReference type="NCBIfam" id="TIGR00643">
    <property type="entry name" value="recG"/>
    <property type="match status" value="1"/>
</dbReference>
<comment type="catalytic activity">
    <reaction evidence="12 15">
        <text>Couples ATP hydrolysis with the unwinding of duplex DNA by translocating in the 3'-5' direction.</text>
        <dbReference type="EC" id="5.6.2.4"/>
    </reaction>
</comment>
<dbReference type="PROSITE" id="PS51192">
    <property type="entry name" value="HELICASE_ATP_BIND_1"/>
    <property type="match status" value="1"/>
</dbReference>
<reference evidence="18 19" key="1">
    <citation type="journal article" date="2018" name="Int. J. Syst. Evol. Microbiol.">
        <title>Parvibium lacunae gen. nov., sp. nov., a new member of the family Alcaligenaceae isolated from a freshwater pond.</title>
        <authorList>
            <person name="Chen W.M."/>
            <person name="Xie P.B."/>
            <person name="Hsu M.Y."/>
            <person name="Sheu S.Y."/>
        </authorList>
    </citation>
    <scope>NUCLEOTIDE SEQUENCE [LARGE SCALE GENOMIC DNA]</scope>
    <source>
        <strain evidence="18 19">KMB9</strain>
    </source>
</reference>
<dbReference type="InterPro" id="IPR004609">
    <property type="entry name" value="ATP-dep_DNA_helicase_RecG"/>
</dbReference>
<comment type="function">
    <text evidence="15">Plays a critical role in recombination and DNA repair. Helps process Holliday junction intermediates to mature products by catalyzing branch migration. Has replication fork regression activity, unwinds stalled or blocked replication forks to make a HJ that can be resolved. Has a DNA unwinding activity characteristic of a DNA helicase with 3'-5' polarity.</text>
</comment>
<gene>
    <name evidence="18" type="ORF">DU000_00675</name>
</gene>
<dbReference type="InterPro" id="IPR014001">
    <property type="entry name" value="Helicase_ATP-bd"/>
</dbReference>
<dbReference type="PANTHER" id="PTHR47964">
    <property type="entry name" value="ATP-DEPENDENT DNA HELICASE HOMOLOG RECG, CHLOROPLASTIC"/>
    <property type="match status" value="1"/>
</dbReference>
<keyword evidence="3 15" id="KW-0547">Nucleotide-binding</keyword>
<evidence type="ECO:0000259" key="17">
    <source>
        <dbReference type="PROSITE" id="PS51194"/>
    </source>
</evidence>
<dbReference type="Pfam" id="PF19833">
    <property type="entry name" value="RecG_dom3_C"/>
    <property type="match status" value="1"/>
</dbReference>
<dbReference type="CDD" id="cd04488">
    <property type="entry name" value="RecG_wedge_OBF"/>
    <property type="match status" value="1"/>
</dbReference>
<evidence type="ECO:0000256" key="15">
    <source>
        <dbReference type="RuleBase" id="RU363016"/>
    </source>
</evidence>
<dbReference type="GO" id="GO:0005524">
    <property type="term" value="F:ATP binding"/>
    <property type="evidence" value="ECO:0007669"/>
    <property type="project" value="UniProtKB-KW"/>
</dbReference>
<dbReference type="SMART" id="SM00490">
    <property type="entry name" value="HELICc"/>
    <property type="match status" value="1"/>
</dbReference>
<dbReference type="InterPro" id="IPR012340">
    <property type="entry name" value="NA-bd_OB-fold"/>
</dbReference>
<keyword evidence="9 15" id="KW-0233">DNA recombination</keyword>
<comment type="similarity">
    <text evidence="1 15">Belongs to the helicase family. RecG subfamily.</text>
</comment>
<evidence type="ECO:0000256" key="14">
    <source>
        <dbReference type="ARBA" id="ARBA00048988"/>
    </source>
</evidence>
<keyword evidence="11" id="KW-0413">Isomerase</keyword>
<dbReference type="NCBIfam" id="NF008165">
    <property type="entry name" value="PRK10917.1-3"/>
    <property type="match status" value="1"/>
</dbReference>
<dbReference type="RefSeq" id="WP_114401442.1">
    <property type="nucleotide sequence ID" value="NZ_QPGB01000001.1"/>
</dbReference>
<keyword evidence="19" id="KW-1185">Reference proteome</keyword>
<evidence type="ECO:0000256" key="1">
    <source>
        <dbReference type="ARBA" id="ARBA00007504"/>
    </source>
</evidence>
<dbReference type="OrthoDB" id="9804325at2"/>
<evidence type="ECO:0000256" key="12">
    <source>
        <dbReference type="ARBA" id="ARBA00034617"/>
    </source>
</evidence>
<proteinExistence type="inferred from homology"/>
<keyword evidence="8" id="KW-0238">DNA-binding</keyword>
<dbReference type="Pfam" id="PF00270">
    <property type="entry name" value="DEAD"/>
    <property type="match status" value="1"/>
</dbReference>
<dbReference type="GO" id="GO:0016887">
    <property type="term" value="F:ATP hydrolysis activity"/>
    <property type="evidence" value="ECO:0007669"/>
    <property type="project" value="RHEA"/>
</dbReference>
<dbReference type="Proteomes" id="UP000252357">
    <property type="component" value="Unassembled WGS sequence"/>
</dbReference>
<evidence type="ECO:0000256" key="9">
    <source>
        <dbReference type="ARBA" id="ARBA00023172"/>
    </source>
</evidence>
<protein>
    <recommendedName>
        <fullName evidence="2 15">ATP-dependent DNA helicase RecG</fullName>
        <ecNumber evidence="13 15">5.6.2.4</ecNumber>
    </recommendedName>
</protein>
<evidence type="ECO:0000256" key="8">
    <source>
        <dbReference type="ARBA" id="ARBA00023125"/>
    </source>
</evidence>
<evidence type="ECO:0000256" key="5">
    <source>
        <dbReference type="ARBA" id="ARBA00022801"/>
    </source>
</evidence>
<name>A0A368L6L3_9BURK</name>
<evidence type="ECO:0000259" key="16">
    <source>
        <dbReference type="PROSITE" id="PS51192"/>
    </source>
</evidence>
<dbReference type="GO" id="GO:0006281">
    <property type="term" value="P:DNA repair"/>
    <property type="evidence" value="ECO:0007669"/>
    <property type="project" value="UniProtKB-UniRule"/>
</dbReference>
<keyword evidence="10 15" id="KW-0234">DNA repair</keyword>
<evidence type="ECO:0000313" key="19">
    <source>
        <dbReference type="Proteomes" id="UP000252357"/>
    </source>
</evidence>
<dbReference type="CDD" id="cd17992">
    <property type="entry name" value="DEXHc_RecG"/>
    <property type="match status" value="1"/>
</dbReference>
<keyword evidence="7 15" id="KW-0067">ATP-binding</keyword>
<keyword evidence="4 15" id="KW-0227">DNA damage</keyword>
<dbReference type="AlphaFoldDB" id="A0A368L6L3"/>
<dbReference type="SUPFAM" id="SSF52540">
    <property type="entry name" value="P-loop containing nucleoside triphosphate hydrolases"/>
    <property type="match status" value="2"/>
</dbReference>
<evidence type="ECO:0000256" key="13">
    <source>
        <dbReference type="ARBA" id="ARBA00034808"/>
    </source>
</evidence>
<dbReference type="GO" id="GO:0006310">
    <property type="term" value="P:DNA recombination"/>
    <property type="evidence" value="ECO:0007669"/>
    <property type="project" value="UniProtKB-UniRule"/>
</dbReference>
<evidence type="ECO:0000256" key="4">
    <source>
        <dbReference type="ARBA" id="ARBA00022763"/>
    </source>
</evidence>
<dbReference type="InterPro" id="IPR047112">
    <property type="entry name" value="RecG/Mfd"/>
</dbReference>
<sequence length="696" mass="77108">MATLDALLEKLGITTPQDLLLHLPLRYADFTELTPFSAWGAGVSVQVQGVVIASQIHYKPKRQLIVQVQPLLPASSEESGAFSPPLVPSLQLRFLYFYPSQQKQLAVGRHIRLHGELRLAFPAQAGHFELIHPQILLAGDAEQVSNAPLPSHLTPIYPTTAGLGQTRLCRLIEQALAQHLSAYPDTLPPAILKKNGLLPLPQALSILHQPPVSISLAQLSNRDHPAWQRVKFDELLAQQLSLQQARVQRTAQQAPACQGPHLLVRQFLEQLPFRLTQAQQRVSTEIHQDLTQTQPMTRLLQGDVGSGKTVVAAMAMLQVIAAGYQAALMAPTEILAEQHYQKLSSWLAPLGVRLAWLSASISKKERQLTLAAIASGDYHAVIGTHALIQQGVVFHNLGLNVIDEQHRFGVAQRMHWLTRPDGLFVHQLLMTATPIPRTLAMTLYADFDVSTLDELPPGRQPIVTKLIESSRREAVLQHIQREVEVGRQVYWVCPLIEESEHLDLQTALATQAELAARFPTLTVGLLHGRMSLPEKAAVMQAFQANQLAVLVATTVIEVGVDVPNATLMVIEHAERFGLAQLHQLRGRVGRGEHASVCVLLYESPLGEQAKARLRTLYEFQDGFEIANQDLLIRGPGEFLGWRQAGVPYLRYADLTQDQSLLELARHVAATMVAEYPDAVQLHLDRWLPNRAKLLHA</sequence>
<dbReference type="InterPro" id="IPR011545">
    <property type="entry name" value="DEAD/DEAH_box_helicase_dom"/>
</dbReference>
<dbReference type="SUPFAM" id="SSF50249">
    <property type="entry name" value="Nucleic acid-binding proteins"/>
    <property type="match status" value="1"/>
</dbReference>
<organism evidence="18 19">
    <name type="scientific">Parvibium lacunae</name>
    <dbReference type="NCBI Taxonomy" id="1888893"/>
    <lineage>
        <taxon>Bacteria</taxon>
        <taxon>Pseudomonadati</taxon>
        <taxon>Pseudomonadota</taxon>
        <taxon>Betaproteobacteria</taxon>
        <taxon>Burkholderiales</taxon>
        <taxon>Alcaligenaceae</taxon>
        <taxon>Parvibium</taxon>
    </lineage>
</organism>
<evidence type="ECO:0000313" key="18">
    <source>
        <dbReference type="EMBL" id="RCS59293.1"/>
    </source>
</evidence>
<comment type="caution">
    <text evidence="18">The sequence shown here is derived from an EMBL/GenBank/DDBJ whole genome shotgun (WGS) entry which is preliminary data.</text>
</comment>
<dbReference type="NCBIfam" id="NF008168">
    <property type="entry name" value="PRK10917.2-2"/>
    <property type="match status" value="1"/>
</dbReference>
<dbReference type="InterPro" id="IPR045562">
    <property type="entry name" value="RecG_dom3_C"/>
</dbReference>
<dbReference type="PROSITE" id="PS51194">
    <property type="entry name" value="HELICASE_CTER"/>
    <property type="match status" value="1"/>
</dbReference>
<dbReference type="InterPro" id="IPR027417">
    <property type="entry name" value="P-loop_NTPase"/>
</dbReference>
<evidence type="ECO:0000256" key="11">
    <source>
        <dbReference type="ARBA" id="ARBA00023235"/>
    </source>
</evidence>
<feature type="domain" description="Helicase C-terminal" evidence="17">
    <location>
        <begin position="477"/>
        <end position="631"/>
    </location>
</feature>
<evidence type="ECO:0000256" key="3">
    <source>
        <dbReference type="ARBA" id="ARBA00022741"/>
    </source>
</evidence>
<dbReference type="GO" id="GO:0043138">
    <property type="term" value="F:3'-5' DNA helicase activity"/>
    <property type="evidence" value="ECO:0007669"/>
    <property type="project" value="UniProtKB-EC"/>
</dbReference>
<dbReference type="NCBIfam" id="NF008163">
    <property type="entry name" value="PRK10917.1-1"/>
    <property type="match status" value="1"/>
</dbReference>
<evidence type="ECO:0000256" key="2">
    <source>
        <dbReference type="ARBA" id="ARBA00017846"/>
    </source>
</evidence>
<evidence type="ECO:0000256" key="7">
    <source>
        <dbReference type="ARBA" id="ARBA00022840"/>
    </source>
</evidence>
<dbReference type="EC" id="5.6.2.4" evidence="13 15"/>
<dbReference type="EMBL" id="QPGB01000001">
    <property type="protein sequence ID" value="RCS59293.1"/>
    <property type="molecule type" value="Genomic_DNA"/>
</dbReference>
<dbReference type="SMART" id="SM00487">
    <property type="entry name" value="DEXDc"/>
    <property type="match status" value="1"/>
</dbReference>
<dbReference type="CDD" id="cd18811">
    <property type="entry name" value="SF2_C_RecG"/>
    <property type="match status" value="1"/>
</dbReference>